<dbReference type="OrthoDB" id="9812600at2"/>
<keyword evidence="3" id="KW-1185">Reference proteome</keyword>
<dbReference type="InterPro" id="IPR052514">
    <property type="entry name" value="SAM-dependent_MTase"/>
</dbReference>
<sequence length="277" mass="31129">MKIKKLLSGIFYSFKKEGDQLVNSTLCGIPLKTFPGTVRKKTDQDDAWFFHLAKNHKIIFDVGANVGYTALLAMIQQPDREYLLVDPNPLALQKAQGNLLNNNMGFKANYYAAFVSNKNNETVKFYTIGAGAAGSMHASHAESAAAVNSFKNVFTVTLDFLYSYYKLKPDFVKIDVEGAETLVMEGASKLATETQCTFFIEMHDVADLRMENAANIMIDWAKNNDYKVWYLKTGEEIVNGEIVKERGKCHLLLLPKDKPYPEYLVGIKQNMPLPESI</sequence>
<evidence type="ECO:0000313" key="2">
    <source>
        <dbReference type="EMBL" id="OAD91205.1"/>
    </source>
</evidence>
<dbReference type="InterPro" id="IPR006342">
    <property type="entry name" value="FkbM_mtfrase"/>
</dbReference>
<dbReference type="AlphaFoldDB" id="A0A1A9LFL0"/>
<comment type="caution">
    <text evidence="2">The sequence shown here is derived from an EMBL/GenBank/DDBJ whole genome shotgun (WGS) entry which is preliminary data.</text>
</comment>
<accession>A0A1A9LFL0</accession>
<evidence type="ECO:0000259" key="1">
    <source>
        <dbReference type="Pfam" id="PF05050"/>
    </source>
</evidence>
<gene>
    <name evidence="2" type="ORF">A7A78_12965</name>
</gene>
<dbReference type="Pfam" id="PF05050">
    <property type="entry name" value="Methyltransf_21"/>
    <property type="match status" value="1"/>
</dbReference>
<dbReference type="PANTHER" id="PTHR34203">
    <property type="entry name" value="METHYLTRANSFERASE, FKBM FAMILY PROTEIN"/>
    <property type="match status" value="1"/>
</dbReference>
<dbReference type="EMBL" id="LXIE01000022">
    <property type="protein sequence ID" value="OAD91205.1"/>
    <property type="molecule type" value="Genomic_DNA"/>
</dbReference>
<organism evidence="2 3">
    <name type="scientific">Aequorivita soesokkakensis</name>
    <dbReference type="NCBI Taxonomy" id="1385699"/>
    <lineage>
        <taxon>Bacteria</taxon>
        <taxon>Pseudomonadati</taxon>
        <taxon>Bacteroidota</taxon>
        <taxon>Flavobacteriia</taxon>
        <taxon>Flavobacteriales</taxon>
        <taxon>Flavobacteriaceae</taxon>
        <taxon>Aequorivita</taxon>
    </lineage>
</organism>
<evidence type="ECO:0000313" key="3">
    <source>
        <dbReference type="Proteomes" id="UP000077552"/>
    </source>
</evidence>
<dbReference type="Proteomes" id="UP000077552">
    <property type="component" value="Unassembled WGS sequence"/>
</dbReference>
<dbReference type="InterPro" id="IPR029063">
    <property type="entry name" value="SAM-dependent_MTases_sf"/>
</dbReference>
<dbReference type="PANTHER" id="PTHR34203:SF15">
    <property type="entry name" value="SLL1173 PROTEIN"/>
    <property type="match status" value="1"/>
</dbReference>
<dbReference type="NCBIfam" id="TIGR01444">
    <property type="entry name" value="fkbM_fam"/>
    <property type="match status" value="1"/>
</dbReference>
<name>A0A1A9LFL0_9FLAO</name>
<feature type="domain" description="Methyltransferase FkbM" evidence="1">
    <location>
        <begin position="61"/>
        <end position="227"/>
    </location>
</feature>
<dbReference type="STRING" id="1385699.A7A78_12965"/>
<dbReference type="RefSeq" id="WP_068762016.1">
    <property type="nucleotide sequence ID" value="NZ_LXIE01000022.1"/>
</dbReference>
<reference evidence="2 3" key="1">
    <citation type="submission" date="2016-05" db="EMBL/GenBank/DDBJ databases">
        <title>Genome sequencing of Vitellibacter soesokkakensis RSSK-12.</title>
        <authorList>
            <person name="Thevarajoo S."/>
            <person name="Selvaratnam C."/>
            <person name="Goh K.M."/>
            <person name="Chan K.-G."/>
            <person name="Chong C.S."/>
        </authorList>
    </citation>
    <scope>NUCLEOTIDE SEQUENCE [LARGE SCALE GENOMIC DNA]</scope>
    <source>
        <strain evidence="2 3">RSSK-12</strain>
    </source>
</reference>
<proteinExistence type="predicted"/>
<dbReference type="SUPFAM" id="SSF53335">
    <property type="entry name" value="S-adenosyl-L-methionine-dependent methyltransferases"/>
    <property type="match status" value="1"/>
</dbReference>
<dbReference type="Gene3D" id="3.40.50.150">
    <property type="entry name" value="Vaccinia Virus protein VP39"/>
    <property type="match status" value="1"/>
</dbReference>
<protein>
    <recommendedName>
        <fullName evidence="1">Methyltransferase FkbM domain-containing protein</fullName>
    </recommendedName>
</protein>